<dbReference type="InterPro" id="IPR051542">
    <property type="entry name" value="Hydrogenase_cytochrome"/>
</dbReference>
<evidence type="ECO:0000256" key="5">
    <source>
        <dbReference type="ARBA" id="ARBA00023136"/>
    </source>
</evidence>
<dbReference type="InterPro" id="IPR016174">
    <property type="entry name" value="Di-haem_cyt_TM"/>
</dbReference>
<keyword evidence="2" id="KW-1003">Cell membrane</keyword>
<dbReference type="SUPFAM" id="SSF81342">
    <property type="entry name" value="Transmembrane di-heme cytochromes"/>
    <property type="match status" value="1"/>
</dbReference>
<dbReference type="Gene3D" id="1.20.950.20">
    <property type="entry name" value="Transmembrane di-heme cytochromes, Chain C"/>
    <property type="match status" value="1"/>
</dbReference>
<feature type="transmembrane region" description="Helical" evidence="6">
    <location>
        <begin position="129"/>
        <end position="152"/>
    </location>
</feature>
<name>A0ABU8WA68_9BURK</name>
<reference evidence="8 9" key="1">
    <citation type="submission" date="2024-03" db="EMBL/GenBank/DDBJ databases">
        <title>Novel species of the genus Variovorax.</title>
        <authorList>
            <person name="Liu Q."/>
            <person name="Xin Y.-H."/>
        </authorList>
    </citation>
    <scope>NUCLEOTIDE SEQUENCE [LARGE SCALE GENOMIC DNA]</scope>
    <source>
        <strain evidence="8 9">KACC 18501</strain>
    </source>
</reference>
<evidence type="ECO:0000259" key="7">
    <source>
        <dbReference type="Pfam" id="PF01292"/>
    </source>
</evidence>
<evidence type="ECO:0000256" key="4">
    <source>
        <dbReference type="ARBA" id="ARBA00022989"/>
    </source>
</evidence>
<evidence type="ECO:0000256" key="1">
    <source>
        <dbReference type="ARBA" id="ARBA00004651"/>
    </source>
</evidence>
<comment type="caution">
    <text evidence="8">The sequence shown here is derived from an EMBL/GenBank/DDBJ whole genome shotgun (WGS) entry which is preliminary data.</text>
</comment>
<dbReference type="EMBL" id="JBBKZV010000045">
    <property type="protein sequence ID" value="MEJ8826921.1"/>
    <property type="molecule type" value="Genomic_DNA"/>
</dbReference>
<feature type="domain" description="Cytochrome b561 bacterial/Ni-hydrogenase" evidence="7">
    <location>
        <begin position="7"/>
        <end position="163"/>
    </location>
</feature>
<evidence type="ECO:0000256" key="3">
    <source>
        <dbReference type="ARBA" id="ARBA00022692"/>
    </source>
</evidence>
<sequence>MRGGVAVWDVVVRLHHWMLAGLVIFCFVQDDGGQVHRVAGYVAAGLVVTRLAWGAFAKGQGSLAVLKPSLTETLAYLRARAPRCVGHDPLGLWMVWLIWLLVSLLGLTGWMSRLDPFWGDERLHEIHAWLADALLIAVGLHLLGVALMSWWWGENLPAAMVTGRKRDPTA</sequence>
<dbReference type="RefSeq" id="WP_340367967.1">
    <property type="nucleotide sequence ID" value="NZ_JBBKZV010000045.1"/>
</dbReference>
<feature type="transmembrane region" description="Helical" evidence="6">
    <location>
        <begin position="90"/>
        <end position="108"/>
    </location>
</feature>
<dbReference type="Pfam" id="PF01292">
    <property type="entry name" value="Ni_hydr_CYTB"/>
    <property type="match status" value="1"/>
</dbReference>
<evidence type="ECO:0000313" key="8">
    <source>
        <dbReference type="EMBL" id="MEJ8826921.1"/>
    </source>
</evidence>
<feature type="transmembrane region" description="Helical" evidence="6">
    <location>
        <begin position="6"/>
        <end position="26"/>
    </location>
</feature>
<keyword evidence="4 6" id="KW-1133">Transmembrane helix</keyword>
<dbReference type="Proteomes" id="UP001363010">
    <property type="component" value="Unassembled WGS sequence"/>
</dbReference>
<evidence type="ECO:0000313" key="9">
    <source>
        <dbReference type="Proteomes" id="UP001363010"/>
    </source>
</evidence>
<accession>A0ABU8WA68</accession>
<keyword evidence="9" id="KW-1185">Reference proteome</keyword>
<gene>
    <name evidence="8" type="ORF">WKW80_33815</name>
</gene>
<keyword evidence="5 6" id="KW-0472">Membrane</keyword>
<evidence type="ECO:0000256" key="6">
    <source>
        <dbReference type="SAM" id="Phobius"/>
    </source>
</evidence>
<evidence type="ECO:0000256" key="2">
    <source>
        <dbReference type="ARBA" id="ARBA00022475"/>
    </source>
</evidence>
<dbReference type="PANTHER" id="PTHR30485:SF2">
    <property type="entry name" value="BLL0597 PROTEIN"/>
    <property type="match status" value="1"/>
</dbReference>
<organism evidence="8 9">
    <name type="scientific">Variovorax humicola</name>
    <dbReference type="NCBI Taxonomy" id="1769758"/>
    <lineage>
        <taxon>Bacteria</taxon>
        <taxon>Pseudomonadati</taxon>
        <taxon>Pseudomonadota</taxon>
        <taxon>Betaproteobacteria</taxon>
        <taxon>Burkholderiales</taxon>
        <taxon>Comamonadaceae</taxon>
        <taxon>Variovorax</taxon>
    </lineage>
</organism>
<comment type="subcellular location">
    <subcellularLocation>
        <location evidence="1">Cell membrane</location>
        <topology evidence="1">Multi-pass membrane protein</topology>
    </subcellularLocation>
</comment>
<dbReference type="PANTHER" id="PTHR30485">
    <property type="entry name" value="NI/FE-HYDROGENASE 1 B-TYPE CYTOCHROME SUBUNIT"/>
    <property type="match status" value="1"/>
</dbReference>
<proteinExistence type="predicted"/>
<keyword evidence="3 6" id="KW-0812">Transmembrane</keyword>
<dbReference type="InterPro" id="IPR011577">
    <property type="entry name" value="Cyt_b561_bac/Ni-Hgenase"/>
</dbReference>
<protein>
    <submittedName>
        <fullName evidence="8">Cytochrome b/b6 domain-containing protein</fullName>
    </submittedName>
</protein>